<dbReference type="AlphaFoldDB" id="A0A3N7ERF7"/>
<evidence type="ECO:0000313" key="2">
    <source>
        <dbReference type="EMBL" id="RQO87752.1"/>
    </source>
</evidence>
<dbReference type="EMBL" id="CM009292">
    <property type="protein sequence ID" value="RQO87753.1"/>
    <property type="molecule type" value="Genomic_DNA"/>
</dbReference>
<evidence type="ECO:0000256" key="1">
    <source>
        <dbReference type="SAM" id="MobiDB-lite"/>
    </source>
</evidence>
<dbReference type="STRING" id="3694.A0A3N7ERF7"/>
<gene>
    <name evidence="2" type="ORF">POPTR_003G029500</name>
</gene>
<dbReference type="Proteomes" id="UP000006729">
    <property type="component" value="Chromosome 3"/>
</dbReference>
<sequence>MLLTNTSSFCNVICSINGTTTSPGLDVSLLVQNHALLQSPPEAASHGYHFITAAQATQQTNYRVPEEGKNGGNDTSNMEGERKADMVGGQTPLTGGQSIVFSRLDFVFSRLDLTDSSVSTMPVNNVVDSSARTLNLGSTLARTSSPVMSATIGSVNAPSIQQQMQWNQQQQQRSQQILQLQKRQQFAAAASTRSETPTTSNGSVYSDHISSSSSMGTKLPNALLHFLKILFKAAVAAAVNKACTATGSTNLR</sequence>
<dbReference type="PANTHER" id="PTHR34798">
    <property type="entry name" value="PROTEIN TIME FOR COFFEE"/>
    <property type="match status" value="1"/>
</dbReference>
<organism evidence="2 3">
    <name type="scientific">Populus trichocarpa</name>
    <name type="common">Western balsam poplar</name>
    <name type="synonym">Populus balsamifera subsp. trichocarpa</name>
    <dbReference type="NCBI Taxonomy" id="3694"/>
    <lineage>
        <taxon>Eukaryota</taxon>
        <taxon>Viridiplantae</taxon>
        <taxon>Streptophyta</taxon>
        <taxon>Embryophyta</taxon>
        <taxon>Tracheophyta</taxon>
        <taxon>Spermatophyta</taxon>
        <taxon>Magnoliopsida</taxon>
        <taxon>eudicotyledons</taxon>
        <taxon>Gunneridae</taxon>
        <taxon>Pentapetalae</taxon>
        <taxon>rosids</taxon>
        <taxon>fabids</taxon>
        <taxon>Malpighiales</taxon>
        <taxon>Salicaceae</taxon>
        <taxon>Saliceae</taxon>
        <taxon>Populus</taxon>
    </lineage>
</organism>
<reference evidence="2 3" key="1">
    <citation type="journal article" date="2006" name="Science">
        <title>The genome of black cottonwood, Populus trichocarpa (Torr. &amp; Gray).</title>
        <authorList>
            <person name="Tuskan G.A."/>
            <person name="Difazio S."/>
            <person name="Jansson S."/>
            <person name="Bohlmann J."/>
            <person name="Grigoriev I."/>
            <person name="Hellsten U."/>
            <person name="Putnam N."/>
            <person name="Ralph S."/>
            <person name="Rombauts S."/>
            <person name="Salamov A."/>
            <person name="Schein J."/>
            <person name="Sterck L."/>
            <person name="Aerts A."/>
            <person name="Bhalerao R.R."/>
            <person name="Bhalerao R.P."/>
            <person name="Blaudez D."/>
            <person name="Boerjan W."/>
            <person name="Brun A."/>
            <person name="Brunner A."/>
            <person name="Busov V."/>
            <person name="Campbell M."/>
            <person name="Carlson J."/>
            <person name="Chalot M."/>
            <person name="Chapman J."/>
            <person name="Chen G.L."/>
            <person name="Cooper D."/>
            <person name="Coutinho P.M."/>
            <person name="Couturier J."/>
            <person name="Covert S."/>
            <person name="Cronk Q."/>
            <person name="Cunningham R."/>
            <person name="Davis J."/>
            <person name="Degroeve S."/>
            <person name="Dejardin A."/>
            <person name="Depamphilis C."/>
            <person name="Detter J."/>
            <person name="Dirks B."/>
            <person name="Dubchak I."/>
            <person name="Duplessis S."/>
            <person name="Ehlting J."/>
            <person name="Ellis B."/>
            <person name="Gendler K."/>
            <person name="Goodstein D."/>
            <person name="Gribskov M."/>
            <person name="Grimwood J."/>
            <person name="Groover A."/>
            <person name="Gunter L."/>
            <person name="Hamberger B."/>
            <person name="Heinze B."/>
            <person name="Helariutta Y."/>
            <person name="Henrissat B."/>
            <person name="Holligan D."/>
            <person name="Holt R."/>
            <person name="Huang W."/>
            <person name="Islam-Faridi N."/>
            <person name="Jones S."/>
            <person name="Jones-Rhoades M."/>
            <person name="Jorgensen R."/>
            <person name="Joshi C."/>
            <person name="Kangasjarvi J."/>
            <person name="Karlsson J."/>
            <person name="Kelleher C."/>
            <person name="Kirkpatrick R."/>
            <person name="Kirst M."/>
            <person name="Kohler A."/>
            <person name="Kalluri U."/>
            <person name="Larimer F."/>
            <person name="Leebens-Mack J."/>
            <person name="Leple J.C."/>
            <person name="Locascio P."/>
            <person name="Lou Y."/>
            <person name="Lucas S."/>
            <person name="Martin F."/>
            <person name="Montanini B."/>
            <person name="Napoli C."/>
            <person name="Nelson D.R."/>
            <person name="Nelson C."/>
            <person name="Nieminen K."/>
            <person name="Nilsson O."/>
            <person name="Pereda V."/>
            <person name="Peter G."/>
            <person name="Philippe R."/>
            <person name="Pilate G."/>
            <person name="Poliakov A."/>
            <person name="Razumovskaya J."/>
            <person name="Richardson P."/>
            <person name="Rinaldi C."/>
            <person name="Ritland K."/>
            <person name="Rouze P."/>
            <person name="Ryaboy D."/>
            <person name="Schmutz J."/>
            <person name="Schrader J."/>
            <person name="Segerman B."/>
            <person name="Shin H."/>
            <person name="Siddiqui A."/>
            <person name="Sterky F."/>
            <person name="Terry A."/>
            <person name="Tsai C.J."/>
            <person name="Uberbacher E."/>
            <person name="Unneberg P."/>
            <person name="Vahala J."/>
            <person name="Wall K."/>
            <person name="Wessler S."/>
            <person name="Yang G."/>
            <person name="Yin T."/>
            <person name="Douglas C."/>
            <person name="Marra M."/>
            <person name="Sandberg G."/>
            <person name="Van de Peer Y."/>
            <person name="Rokhsar D."/>
        </authorList>
    </citation>
    <scope>NUCLEOTIDE SEQUENCE [LARGE SCALE GENOMIC DNA]</scope>
    <source>
        <strain evidence="3">cv. Nisqually</strain>
        <strain evidence="2">Nisqually-1</strain>
    </source>
</reference>
<proteinExistence type="predicted"/>
<feature type="region of interest" description="Disordered" evidence="1">
    <location>
        <begin position="188"/>
        <end position="211"/>
    </location>
</feature>
<dbReference type="EMBL" id="CM009292">
    <property type="protein sequence ID" value="RQO87755.1"/>
    <property type="molecule type" value="Genomic_DNA"/>
</dbReference>
<feature type="compositionally biased region" description="Polar residues" evidence="1">
    <location>
        <begin position="191"/>
        <end position="202"/>
    </location>
</feature>
<dbReference type="EMBL" id="CM009292">
    <property type="protein sequence ID" value="RQO87752.1"/>
    <property type="molecule type" value="Genomic_DNA"/>
</dbReference>
<protein>
    <submittedName>
        <fullName evidence="2">Uncharacterized protein</fullName>
    </submittedName>
</protein>
<evidence type="ECO:0000313" key="3">
    <source>
        <dbReference type="Proteomes" id="UP000006729"/>
    </source>
</evidence>
<dbReference type="InterPro" id="IPR039317">
    <property type="entry name" value="TIC"/>
</dbReference>
<dbReference type="InParanoid" id="A0A3N7ERF7"/>
<accession>A0A3N7ERF7</accession>
<dbReference type="PANTHER" id="PTHR34798:SF2">
    <property type="entry name" value="PROTEIN TIME FOR COFFEE"/>
    <property type="match status" value="1"/>
</dbReference>
<dbReference type="GO" id="GO:0042752">
    <property type="term" value="P:regulation of circadian rhythm"/>
    <property type="evidence" value="ECO:0007669"/>
    <property type="project" value="InterPro"/>
</dbReference>
<feature type="region of interest" description="Disordered" evidence="1">
    <location>
        <begin position="62"/>
        <end position="81"/>
    </location>
</feature>
<reference evidence="2" key="2">
    <citation type="submission" date="2017-07" db="EMBL/GenBank/DDBJ databases">
        <title>WGS assembly of Populus trichocarpa.</title>
        <authorList>
            <person name="Tuskan G."/>
            <person name="Difazio S."/>
            <person name="Jansson S."/>
            <person name="Bohlmann J."/>
            <person name="Grigoriev I."/>
            <person name="Hellsten U."/>
            <person name="Putnam N."/>
            <person name="Ralph S."/>
            <person name="Rombauts S."/>
            <person name="Salamov A."/>
            <person name="Schein J."/>
            <person name="Sterck L."/>
            <person name="Aerts A."/>
            <person name="Bhalerao R."/>
            <person name="Bhalerao R."/>
            <person name="Blaudez D."/>
            <person name="Boerjan W."/>
            <person name="Brun A."/>
            <person name="Brunner A."/>
            <person name="Busov V."/>
            <person name="Campbell M."/>
            <person name="Carlson J."/>
            <person name="Chalot M."/>
            <person name="Chapman J."/>
            <person name="Chen G."/>
            <person name="Cooper D."/>
            <person name="Coutinho P."/>
            <person name="Couturier J."/>
            <person name="Covert S."/>
            <person name="Cronk Q."/>
            <person name="Cunningham R."/>
            <person name="Davis J."/>
            <person name="Degroeve S."/>
            <person name="Dejardin A."/>
            <person name="Depamphilis C."/>
            <person name="Detter J."/>
            <person name="Dirks B."/>
            <person name="Dubchak I."/>
            <person name="Duplessis S."/>
            <person name="Ehlting J."/>
            <person name="Ellis B."/>
            <person name="Gendler K."/>
            <person name="Goodstein D."/>
            <person name="Gribskov M."/>
            <person name="Grimwood J."/>
            <person name="Groover A."/>
            <person name="Gunter L."/>
            <person name="Hamberger B."/>
            <person name="Heinze B."/>
            <person name="Helariutta Y."/>
            <person name="Henrissat B."/>
            <person name="Holligan D."/>
            <person name="Holt R."/>
            <person name="Huang W."/>
            <person name="Islam-Faridi N."/>
            <person name="Jones S."/>
            <person name="Jones-Rhoades M."/>
            <person name="Jorgensen R."/>
            <person name="Joshi C."/>
            <person name="Kangasjarvi J."/>
            <person name="Karlsson J."/>
            <person name="Kelleher C."/>
            <person name="Kirkpatrick R."/>
            <person name="Kirst M."/>
            <person name="Kohler A."/>
            <person name="Kalluri U."/>
            <person name="Larimer F."/>
            <person name="Leebens-Mack J."/>
            <person name="Leple J."/>
            <person name="Locascio P."/>
            <person name="Lou Y."/>
            <person name="Lucas S."/>
            <person name="Martin F."/>
            <person name="Montanini B."/>
            <person name="Napoli C."/>
            <person name="Nelson D."/>
            <person name="Nelson C."/>
            <person name="Nieminen K."/>
            <person name="Nilsson O."/>
            <person name="Pereda V."/>
            <person name="Peter G."/>
            <person name="Philippe R."/>
            <person name="Pilate G."/>
            <person name="Poliakov A."/>
            <person name="Razumovskaya J."/>
            <person name="Richardson P."/>
            <person name="Rinaldi C."/>
            <person name="Ritland K."/>
            <person name="Rouze P."/>
            <person name="Ryaboy D."/>
            <person name="Schmutz J."/>
            <person name="Schrader J."/>
            <person name="Segerman B."/>
            <person name="Shin H."/>
            <person name="Siddiqui A."/>
            <person name="Sterky F."/>
            <person name="Terry A."/>
            <person name="Tsai C."/>
            <person name="Uberbacher E."/>
            <person name="Unneberg P."/>
            <person name="Vahala J."/>
            <person name="Wall K."/>
            <person name="Wessler S."/>
            <person name="Yang G."/>
            <person name="Yin T."/>
            <person name="Douglas C."/>
            <person name="Marra M."/>
            <person name="Sandberg G."/>
            <person name="Van De Peer Y."/>
            <person name="Rokhsar D."/>
        </authorList>
    </citation>
    <scope>NUCLEOTIDE SEQUENCE</scope>
    <source>
        <strain evidence="2">Nisqually-1</strain>
    </source>
</reference>
<dbReference type="EMBL" id="CM009292">
    <property type="protein sequence ID" value="RQO87754.1"/>
    <property type="molecule type" value="Genomic_DNA"/>
</dbReference>
<keyword evidence="3" id="KW-1185">Reference proteome</keyword>
<name>A0A3N7ERF7_POPTR</name>